<evidence type="ECO:0000313" key="2">
    <source>
        <dbReference type="EMBL" id="VVC74992.1"/>
    </source>
</evidence>
<dbReference type="EMBL" id="LR699119">
    <property type="protein sequence ID" value="VVC74992.1"/>
    <property type="molecule type" value="Genomic_DNA"/>
</dbReference>
<dbReference type="Proteomes" id="UP000324194">
    <property type="component" value="Chromosome 1"/>
</dbReference>
<accession>A0A5E4PEI9</accession>
<gene>
    <name evidence="2" type="ORF">AQUSIP_02660</name>
</gene>
<feature type="coiled-coil region" evidence="1">
    <location>
        <begin position="119"/>
        <end position="146"/>
    </location>
</feature>
<dbReference type="RefSeq" id="WP_148337894.1">
    <property type="nucleotide sequence ID" value="NZ_LR699119.1"/>
</dbReference>
<dbReference type="AlphaFoldDB" id="A0A5E4PEI9"/>
<evidence type="ECO:0000256" key="1">
    <source>
        <dbReference type="SAM" id="Coils"/>
    </source>
</evidence>
<evidence type="ECO:0000313" key="3">
    <source>
        <dbReference type="Proteomes" id="UP000324194"/>
    </source>
</evidence>
<keyword evidence="1" id="KW-0175">Coiled coil</keyword>
<reference evidence="2 3" key="1">
    <citation type="submission" date="2019-08" db="EMBL/GenBank/DDBJ databases">
        <authorList>
            <person name="Guy L."/>
        </authorList>
    </citation>
    <scope>NUCLEOTIDE SEQUENCE [LARGE SCALE GENOMIC DNA]</scope>
    <source>
        <strain evidence="2 3">SGT-108</strain>
    </source>
</reference>
<name>A0A5E4PEI9_9COXI</name>
<sequence>MLVRTIVLNKKTAEIISAFKNAIDKYDESCRVIFEGPSKEAINRKTALNLLLSKLHNEMPEDATWRLYRFYINHYQSGSRLIENMTSAFYELFGIDNSEVEHCSRCNPCHGCVTENQRHSLFKSNMRELKKQSKRAQEEDEFMEEVYQVKRIARFLAIGKKNSHSPFYELPEELLMNIAASIAKRMPEVYAKMIAKENLNRPMR</sequence>
<keyword evidence="3" id="KW-1185">Reference proteome</keyword>
<protein>
    <submittedName>
        <fullName evidence="2">Uncharacterized protein</fullName>
    </submittedName>
</protein>
<dbReference type="KEGG" id="asip:AQUSIP_02660"/>
<organism evidence="2 3">
    <name type="scientific">Aquicella siphonis</name>
    <dbReference type="NCBI Taxonomy" id="254247"/>
    <lineage>
        <taxon>Bacteria</taxon>
        <taxon>Pseudomonadati</taxon>
        <taxon>Pseudomonadota</taxon>
        <taxon>Gammaproteobacteria</taxon>
        <taxon>Legionellales</taxon>
        <taxon>Coxiellaceae</taxon>
        <taxon>Aquicella</taxon>
    </lineage>
</organism>
<proteinExistence type="predicted"/>